<name>A0A9X3F129_9BACT</name>
<keyword evidence="10" id="KW-1185">Reference proteome</keyword>
<comment type="subcellular location">
    <subcellularLocation>
        <location evidence="1">Membrane</location>
        <topology evidence="1">Multi-pass membrane protein</topology>
    </subcellularLocation>
</comment>
<evidence type="ECO:0000256" key="6">
    <source>
        <dbReference type="ARBA" id="ARBA00023136"/>
    </source>
</evidence>
<organism evidence="9 10">
    <name type="scientific">Nannocystis pusilla</name>
    <dbReference type="NCBI Taxonomy" id="889268"/>
    <lineage>
        <taxon>Bacteria</taxon>
        <taxon>Pseudomonadati</taxon>
        <taxon>Myxococcota</taxon>
        <taxon>Polyangia</taxon>
        <taxon>Nannocystales</taxon>
        <taxon>Nannocystaceae</taxon>
        <taxon>Nannocystis</taxon>
    </lineage>
</organism>
<evidence type="ECO:0000256" key="7">
    <source>
        <dbReference type="SAM" id="Phobius"/>
    </source>
</evidence>
<evidence type="ECO:0000256" key="5">
    <source>
        <dbReference type="ARBA" id="ARBA00022989"/>
    </source>
</evidence>
<sequence length="85" mass="9144">MRQPPVLGYLIAGMLIGPHVPGIVLGGPDSLDMTQNLSEFGVILLMFSVGLEFSLRKIARIGPGAGLTAVFEIGLMMTLRFWSAR</sequence>
<reference evidence="9" key="1">
    <citation type="submission" date="2022-11" db="EMBL/GenBank/DDBJ databases">
        <title>Minimal conservation of predation-associated metabolite biosynthetic gene clusters underscores biosynthetic potential of Myxococcota including descriptions for ten novel species: Archangium lansinium sp. nov., Myxococcus landrumus sp. nov., Nannocystis bai.</title>
        <authorList>
            <person name="Ahearne A."/>
            <person name="Stevens C."/>
            <person name="Phillips K."/>
        </authorList>
    </citation>
    <scope>NUCLEOTIDE SEQUENCE</scope>
    <source>
        <strain evidence="9">Na p29</strain>
    </source>
</reference>
<dbReference type="PANTHER" id="PTHR42751">
    <property type="entry name" value="SODIUM/HYDROGEN EXCHANGER FAMILY/TRKA DOMAIN PROTEIN"/>
    <property type="match status" value="1"/>
</dbReference>
<feature type="transmembrane region" description="Helical" evidence="7">
    <location>
        <begin position="37"/>
        <end position="55"/>
    </location>
</feature>
<keyword evidence="4 7" id="KW-0812">Transmembrane</keyword>
<dbReference type="Pfam" id="PF00999">
    <property type="entry name" value="Na_H_Exchanger"/>
    <property type="match status" value="1"/>
</dbReference>
<evidence type="ECO:0000259" key="8">
    <source>
        <dbReference type="Pfam" id="PF00999"/>
    </source>
</evidence>
<dbReference type="GO" id="GO:1902600">
    <property type="term" value="P:proton transmembrane transport"/>
    <property type="evidence" value="ECO:0007669"/>
    <property type="project" value="InterPro"/>
</dbReference>
<comment type="similarity">
    <text evidence="2">Belongs to the monovalent cation:proton antiporter 2 (CPA2) transporter (TC 2.A.37) family.</text>
</comment>
<dbReference type="EMBL" id="JAPNKE010000002">
    <property type="protein sequence ID" value="MCY1014018.1"/>
    <property type="molecule type" value="Genomic_DNA"/>
</dbReference>
<evidence type="ECO:0000256" key="3">
    <source>
        <dbReference type="ARBA" id="ARBA00022448"/>
    </source>
</evidence>
<protein>
    <submittedName>
        <fullName evidence="9">Cation:proton antiporter</fullName>
    </submittedName>
</protein>
<dbReference type="GO" id="GO:0016020">
    <property type="term" value="C:membrane"/>
    <property type="evidence" value="ECO:0007669"/>
    <property type="project" value="UniProtKB-SubCell"/>
</dbReference>
<evidence type="ECO:0000256" key="2">
    <source>
        <dbReference type="ARBA" id="ARBA00005551"/>
    </source>
</evidence>
<proteinExistence type="inferred from homology"/>
<feature type="transmembrane region" description="Helical" evidence="7">
    <location>
        <begin position="6"/>
        <end position="25"/>
    </location>
</feature>
<dbReference type="PANTHER" id="PTHR42751:SF3">
    <property type="entry name" value="SODIUM_GLUTAMATE SYMPORTER"/>
    <property type="match status" value="1"/>
</dbReference>
<dbReference type="GO" id="GO:0015297">
    <property type="term" value="F:antiporter activity"/>
    <property type="evidence" value="ECO:0007669"/>
    <property type="project" value="InterPro"/>
</dbReference>
<dbReference type="Gene3D" id="1.20.1530.20">
    <property type="match status" value="1"/>
</dbReference>
<gene>
    <name evidence="9" type="ORF">OV079_52555</name>
</gene>
<evidence type="ECO:0000313" key="9">
    <source>
        <dbReference type="EMBL" id="MCY1014018.1"/>
    </source>
</evidence>
<comment type="caution">
    <text evidence="9">The sequence shown here is derived from an EMBL/GenBank/DDBJ whole genome shotgun (WGS) entry which is preliminary data.</text>
</comment>
<feature type="domain" description="Cation/H+ exchanger transmembrane" evidence="8">
    <location>
        <begin position="2"/>
        <end position="70"/>
    </location>
</feature>
<dbReference type="Proteomes" id="UP001150924">
    <property type="component" value="Unassembled WGS sequence"/>
</dbReference>
<evidence type="ECO:0000313" key="10">
    <source>
        <dbReference type="Proteomes" id="UP001150924"/>
    </source>
</evidence>
<keyword evidence="3" id="KW-0813">Transport</keyword>
<keyword evidence="5 7" id="KW-1133">Transmembrane helix</keyword>
<evidence type="ECO:0000256" key="4">
    <source>
        <dbReference type="ARBA" id="ARBA00022692"/>
    </source>
</evidence>
<dbReference type="InterPro" id="IPR006153">
    <property type="entry name" value="Cation/H_exchanger_TM"/>
</dbReference>
<dbReference type="InterPro" id="IPR038770">
    <property type="entry name" value="Na+/solute_symporter_sf"/>
</dbReference>
<feature type="transmembrane region" description="Helical" evidence="7">
    <location>
        <begin position="61"/>
        <end position="82"/>
    </location>
</feature>
<accession>A0A9X3F129</accession>
<dbReference type="AlphaFoldDB" id="A0A9X3F129"/>
<evidence type="ECO:0000256" key="1">
    <source>
        <dbReference type="ARBA" id="ARBA00004141"/>
    </source>
</evidence>
<keyword evidence="6 7" id="KW-0472">Membrane</keyword>